<evidence type="ECO:0000256" key="1">
    <source>
        <dbReference type="SAM" id="Phobius"/>
    </source>
</evidence>
<evidence type="ECO:0008006" key="3">
    <source>
        <dbReference type="Google" id="ProtNLM"/>
    </source>
</evidence>
<proteinExistence type="predicted"/>
<accession>A0A7J3VTQ9</accession>
<keyword evidence="1" id="KW-1133">Transmembrane helix</keyword>
<reference evidence="2" key="1">
    <citation type="journal article" date="2020" name="mSystems">
        <title>Genome- and Community-Level Interaction Insights into Carbon Utilization and Element Cycling Functions of Hydrothermarchaeota in Hydrothermal Sediment.</title>
        <authorList>
            <person name="Zhou Z."/>
            <person name="Liu Y."/>
            <person name="Xu W."/>
            <person name="Pan J."/>
            <person name="Luo Z.H."/>
            <person name="Li M."/>
        </authorList>
    </citation>
    <scope>NUCLEOTIDE SEQUENCE [LARGE SCALE GENOMIC DNA]</scope>
    <source>
        <strain evidence="2">SpSt-1074</strain>
    </source>
</reference>
<keyword evidence="1" id="KW-0472">Membrane</keyword>
<comment type="caution">
    <text evidence="2">The sequence shown here is derived from an EMBL/GenBank/DDBJ whole genome shotgun (WGS) entry which is preliminary data.</text>
</comment>
<gene>
    <name evidence="2" type="ORF">ENM31_02310</name>
</gene>
<evidence type="ECO:0000313" key="2">
    <source>
        <dbReference type="EMBL" id="HHM44116.1"/>
    </source>
</evidence>
<feature type="transmembrane region" description="Helical" evidence="1">
    <location>
        <begin position="40"/>
        <end position="60"/>
    </location>
</feature>
<organism evidence="2">
    <name type="scientific">Caldiarchaeum subterraneum</name>
    <dbReference type="NCBI Taxonomy" id="311458"/>
    <lineage>
        <taxon>Archaea</taxon>
        <taxon>Nitrososphaerota</taxon>
        <taxon>Candidatus Caldarchaeales</taxon>
        <taxon>Candidatus Caldarchaeaceae</taxon>
        <taxon>Candidatus Caldarchaeum</taxon>
    </lineage>
</organism>
<keyword evidence="1" id="KW-0812">Transmembrane</keyword>
<protein>
    <recommendedName>
        <fullName evidence="3">DUF1404 domain-containing protein</fullName>
    </recommendedName>
</protein>
<feature type="transmembrane region" description="Helical" evidence="1">
    <location>
        <begin position="174"/>
        <end position="194"/>
    </location>
</feature>
<name>A0A7J3VTQ9_CALS0</name>
<dbReference type="AlphaFoldDB" id="A0A7J3VTQ9"/>
<sequence>MRLKTILSTLLLAAFVYLTLFQYPVIRGLELTNLLFYMDVWPAFISAAGYSTAYLARGFLKINPRSLRLTVLDLSTSAAIVAYWHFPVNSLFGFGVCPADLNDPLLYQMKRTSYFAAGAIIYFSATGMSKPWREALAIALGKVMGWYGFVLTLVETPLYVAPPVIFSVQLHHEAGFAMLLTMVFLDFVAVASLVNHYFKGAKPEPYPLTTRPFQ</sequence>
<dbReference type="EMBL" id="DRXH01000078">
    <property type="protein sequence ID" value="HHM44116.1"/>
    <property type="molecule type" value="Genomic_DNA"/>
</dbReference>
<feature type="transmembrane region" description="Helical" evidence="1">
    <location>
        <begin position="67"/>
        <end position="86"/>
    </location>
</feature>